<keyword evidence="3" id="KW-1185">Reference proteome</keyword>
<accession>A0ABZ1NA93</accession>
<organism evidence="2 3">
    <name type="scientific">Nocardia salmonicida</name>
    <dbReference type="NCBI Taxonomy" id="53431"/>
    <lineage>
        <taxon>Bacteria</taxon>
        <taxon>Bacillati</taxon>
        <taxon>Actinomycetota</taxon>
        <taxon>Actinomycetes</taxon>
        <taxon>Mycobacteriales</taxon>
        <taxon>Nocardiaceae</taxon>
        <taxon>Nocardia</taxon>
    </lineage>
</organism>
<evidence type="ECO:0000313" key="3">
    <source>
        <dbReference type="Proteomes" id="UP001621418"/>
    </source>
</evidence>
<dbReference type="InterPro" id="IPR057037">
    <property type="entry name" value="TPR_rep_actino"/>
</dbReference>
<dbReference type="Gene3D" id="1.10.287.1060">
    <property type="entry name" value="ESAT-6-like"/>
    <property type="match status" value="1"/>
</dbReference>
<dbReference type="InterPro" id="IPR036689">
    <property type="entry name" value="ESAT-6-like_sf"/>
</dbReference>
<sequence length="833" mass="89918">MLQITLPQVQQWQLGRLTEWATNLETANQAYEHQLGRTVTHFQDLHGSWSGKAADAAYGRMDEENNQGRRLATEISELITAVRTGADRVTREREVLLGRVADAQTTPFSIDGQTVTFSVGAQWRVLADYTAVRDLTEDIVRQIQAETDSRQGQINSAYFSFATAVEEFATTMTTNAGEIRSRGDLLGNGLDVAGSEQTSSVTAEQGKLDGETIADGKLSPEEIARISNNLAAAGLTPTQLAAMQRGEEVTIPASAMSYLTELYGSSGRDGLIGVSEQLKTDTTPGSQKLRESLANGLLTVSNENVVGRDYRTGKDDRGGWNKLNPEVKEIIGTRPALGTDAPDSNTSRLPDDYRNNAWDSRNISGSYMEYQRDLNAFGDFLGSSGDGYQPGDRLGVELSRQAAHQTWLSDSGEYRSALNPNDQGFSDSRADNTAQNLLEVGTRNNDSNAALITGNGSPELFGSGEPGQTFNDDYSFKEVVAPMITRQWDDDGAALGGMFSWIDDDATSPNLAVNERAGQSANVLANYLADNENQLLNLNGERTESLGQRNPALLQGMAEGISPYVPRLAGVPEEALLTKGFEWTDNDPNFDKAKAIFTVMDTDKDVAVDFNARALASAGELQTSWLSSALDGEHGGDNRLAAGHGTILGLVDAGLTAEAADRTRDEVAEAANNFANKGEAYDALKGALTTGIKYLPVVGPVASDLASNTLSPAIDISNTYVKNAVLGLYIAPDPASPNASWVPSSQDPQSMYHLTQSLQDLKGPISHHQDFGKYFDANGQLRSYEQLTGEMGIAKSTVRNDLTKILEQYNGRILDTQLNDYNIEVTNGRASVK</sequence>
<dbReference type="EMBL" id="CP109527">
    <property type="protein sequence ID" value="WTY36909.1"/>
    <property type="molecule type" value="Genomic_DNA"/>
</dbReference>
<evidence type="ECO:0000313" key="2">
    <source>
        <dbReference type="EMBL" id="WTY36909.1"/>
    </source>
</evidence>
<gene>
    <name evidence="2" type="ORF">OG308_03180</name>
</gene>
<protein>
    <recommendedName>
        <fullName evidence="1">TPR repeat domain-containing protein</fullName>
    </recommendedName>
</protein>
<dbReference type="Proteomes" id="UP001621418">
    <property type="component" value="Chromosome"/>
</dbReference>
<dbReference type="Pfam" id="PF23275">
    <property type="entry name" value="TPR_23"/>
    <property type="match status" value="1"/>
</dbReference>
<reference evidence="2 3" key="1">
    <citation type="submission" date="2022-10" db="EMBL/GenBank/DDBJ databases">
        <title>The complete genomes of actinobacterial strains from the NBC collection.</title>
        <authorList>
            <person name="Joergensen T.S."/>
            <person name="Alvarez Arevalo M."/>
            <person name="Sterndorff E.B."/>
            <person name="Faurdal D."/>
            <person name="Vuksanovic O."/>
            <person name="Mourched A.-S."/>
            <person name="Charusanti P."/>
            <person name="Shaw S."/>
            <person name="Blin K."/>
            <person name="Weber T."/>
        </authorList>
    </citation>
    <scope>NUCLEOTIDE SEQUENCE [LARGE SCALE GENOMIC DNA]</scope>
    <source>
        <strain evidence="2 3">NBC_01413</strain>
    </source>
</reference>
<name>A0ABZ1NA93_9NOCA</name>
<dbReference type="SUPFAM" id="SSF140453">
    <property type="entry name" value="EsxAB dimer-like"/>
    <property type="match status" value="1"/>
</dbReference>
<dbReference type="RefSeq" id="WP_405148981.1">
    <property type="nucleotide sequence ID" value="NZ_CP109527.1"/>
</dbReference>
<feature type="domain" description="TPR repeat" evidence="1">
    <location>
        <begin position="231"/>
        <end position="501"/>
    </location>
</feature>
<evidence type="ECO:0000259" key="1">
    <source>
        <dbReference type="Pfam" id="PF23275"/>
    </source>
</evidence>
<proteinExistence type="predicted"/>